<keyword evidence="4" id="KW-1185">Reference proteome</keyword>
<name>A0AB35YTF0_9FLAO</name>
<sequence length="123" mass="13852">MFLKIGIAIFSTLILSCGTTVKQTESTSTEETTSKEETVDPQKMIAAGYMLGTIIYSDKENDCPYTIQMPGDKMEFYYLDPINLDETYKVDGLKVWVKFNGLRRMNRCDKATPAEITDIKKGG</sequence>
<gene>
    <name evidence="2" type="ORF">VZD24_06415</name>
    <name evidence="1" type="ORF">VZD85_06155</name>
</gene>
<evidence type="ECO:0000313" key="4">
    <source>
        <dbReference type="Proteomes" id="UP001390963"/>
    </source>
</evidence>
<dbReference type="RefSeq" id="WP_279449344.1">
    <property type="nucleotide sequence ID" value="NZ_JAZBJM010000003.1"/>
</dbReference>
<evidence type="ECO:0000313" key="2">
    <source>
        <dbReference type="EMBL" id="MEM0573140.1"/>
    </source>
</evidence>
<reference evidence="1 4" key="1">
    <citation type="submission" date="2024-01" db="EMBL/GenBank/DDBJ databases">
        <title>Aequorivita flavus sp. nov., isolated from deep-sea sediment.</title>
        <authorList>
            <person name="Chen X."/>
        </authorList>
    </citation>
    <scope>NUCLEOTIDE SEQUENCE</scope>
    <source>
        <strain evidence="1">MCCC 1A16923</strain>
        <strain evidence="2 4">MCCC 1A16935</strain>
    </source>
</reference>
<dbReference type="EMBL" id="JAZBJM010000003">
    <property type="protein sequence ID" value="MEM0517928.1"/>
    <property type="molecule type" value="Genomic_DNA"/>
</dbReference>
<evidence type="ECO:0000313" key="1">
    <source>
        <dbReference type="EMBL" id="MEM0517928.1"/>
    </source>
</evidence>
<dbReference type="EMBL" id="JBANCF010000003">
    <property type="protein sequence ID" value="MEM0573140.1"/>
    <property type="molecule type" value="Genomic_DNA"/>
</dbReference>
<dbReference type="Proteomes" id="UP001388259">
    <property type="component" value="Unassembled WGS sequence"/>
</dbReference>
<dbReference type="PROSITE" id="PS51257">
    <property type="entry name" value="PROKAR_LIPOPROTEIN"/>
    <property type="match status" value="1"/>
</dbReference>
<dbReference type="Proteomes" id="UP001390963">
    <property type="component" value="Unassembled WGS sequence"/>
</dbReference>
<evidence type="ECO:0000313" key="3">
    <source>
        <dbReference type="Proteomes" id="UP001388259"/>
    </source>
</evidence>
<proteinExistence type="predicted"/>
<protein>
    <submittedName>
        <fullName evidence="1">Uncharacterized protein</fullName>
    </submittedName>
</protein>
<dbReference type="AlphaFoldDB" id="A0AB35YTF0"/>
<comment type="caution">
    <text evidence="1">The sequence shown here is derived from an EMBL/GenBank/DDBJ whole genome shotgun (WGS) entry which is preliminary data.</text>
</comment>
<accession>A0AB35YTF0</accession>
<organism evidence="1 3">
    <name type="scientific">Aequorivita flava</name>
    <dbReference type="NCBI Taxonomy" id="3114371"/>
    <lineage>
        <taxon>Bacteria</taxon>
        <taxon>Pseudomonadati</taxon>
        <taxon>Bacteroidota</taxon>
        <taxon>Flavobacteriia</taxon>
        <taxon>Flavobacteriales</taxon>
        <taxon>Flavobacteriaceae</taxon>
        <taxon>Aequorivita</taxon>
    </lineage>
</organism>